<accession>A0A439DQB6</accession>
<sequence length="429" mass="45438">MTSRRLRIGLAVTLALLLAASSAVIWRTVAAANRIHLTAYFENSNGLYVNDEVRILGVPVGRITSIEPQVQRVKITFWVDGKYSVPADARAAIVSPQLVTARAIQLTPAYTGGEKLADGAVIGEDRTAVPLEWDDLRLQLEKLTEALAPTQPGGVSTLGAFVDTAANNLRGEGVNIHDTVVKLARALSILGDHSADTFATVKNLSVVVSALHDSSALLRQLNGNLAAATGALNSAPDGVGDAIADLNHVVTEATAFLSENQDAIGTAADKLASITSAVHDSIDDVEQSLHLFPNTLQNFINIYQPTQQGITGALTLQNFANPISFLCGGIQAASRKNNEESAKLCVQYLAPIIKNRQYNFLPLGANYVVGQSARPNELTYSEDWLRPDYRPSPPPPAQTHGPALPAEVPATPTDPSAGLEGIMVPGGQP</sequence>
<dbReference type="AlphaFoldDB" id="A0A439DQB6"/>
<feature type="region of interest" description="Disordered" evidence="1">
    <location>
        <begin position="384"/>
        <end position="429"/>
    </location>
</feature>
<dbReference type="RefSeq" id="WP_128109889.1">
    <property type="nucleotide sequence ID" value="NZ_ATDN01000029.1"/>
</dbReference>
<dbReference type="PANTHER" id="PTHR33371:SF4">
    <property type="entry name" value="INTERMEMBRANE PHOSPHOLIPID TRANSPORT SYSTEM BINDING PROTEIN MLAD"/>
    <property type="match status" value="1"/>
</dbReference>
<dbReference type="InterPro" id="IPR005693">
    <property type="entry name" value="Mce"/>
</dbReference>
<evidence type="ECO:0000259" key="2">
    <source>
        <dbReference type="Pfam" id="PF02470"/>
    </source>
</evidence>
<keyword evidence="5" id="KW-1185">Reference proteome</keyword>
<dbReference type="PANTHER" id="PTHR33371">
    <property type="entry name" value="INTERMEMBRANE PHOSPHOLIPID TRANSPORT SYSTEM BINDING PROTEIN MLAD-RELATED"/>
    <property type="match status" value="1"/>
</dbReference>
<evidence type="ECO:0000313" key="4">
    <source>
        <dbReference type="EMBL" id="RWA17915.1"/>
    </source>
</evidence>
<evidence type="ECO:0000259" key="3">
    <source>
        <dbReference type="Pfam" id="PF11887"/>
    </source>
</evidence>
<feature type="domain" description="Mammalian cell entry C-terminal" evidence="3">
    <location>
        <begin position="114"/>
        <end position="278"/>
    </location>
</feature>
<evidence type="ECO:0000256" key="1">
    <source>
        <dbReference type="SAM" id="MobiDB-lite"/>
    </source>
</evidence>
<dbReference type="NCBIfam" id="TIGR00996">
    <property type="entry name" value="Mtu_fam_mce"/>
    <property type="match status" value="1"/>
</dbReference>
<dbReference type="EMBL" id="ATDN01000029">
    <property type="protein sequence ID" value="RWA17915.1"/>
    <property type="molecule type" value="Genomic_DNA"/>
</dbReference>
<name>A0A439DQB6_9MYCO</name>
<protein>
    <submittedName>
        <fullName evidence="4">Uncharacterized protein</fullName>
    </submittedName>
</protein>
<dbReference type="Proteomes" id="UP000287177">
    <property type="component" value="Unassembled WGS sequence"/>
</dbReference>
<comment type="caution">
    <text evidence="4">The sequence shown here is derived from an EMBL/GenBank/DDBJ whole genome shotgun (WGS) entry which is preliminary data.</text>
</comment>
<dbReference type="Pfam" id="PF02470">
    <property type="entry name" value="MlaD"/>
    <property type="match status" value="1"/>
</dbReference>
<gene>
    <name evidence="4" type="ORF">MELE44368_24620</name>
</gene>
<feature type="domain" description="Mce/MlaD" evidence="2">
    <location>
        <begin position="35"/>
        <end position="108"/>
    </location>
</feature>
<dbReference type="GO" id="GO:0005576">
    <property type="term" value="C:extracellular region"/>
    <property type="evidence" value="ECO:0007669"/>
    <property type="project" value="TreeGrafter"/>
</dbReference>
<reference evidence="4 5" key="1">
    <citation type="submission" date="2013-06" db="EMBL/GenBank/DDBJ databases">
        <title>The draft sequence of the Mycobacterium elephantis genome.</title>
        <authorList>
            <person name="Pettersson F.B."/>
            <person name="Das S."/>
            <person name="Dasgupta S."/>
            <person name="Bhattacharya A."/>
            <person name="Kirsebom L.A."/>
        </authorList>
    </citation>
    <scope>NUCLEOTIDE SEQUENCE [LARGE SCALE GENOMIC DNA]</scope>
    <source>
        <strain evidence="4 5">DSM 44368</strain>
    </source>
</reference>
<dbReference type="InterPro" id="IPR024516">
    <property type="entry name" value="Mce_C"/>
</dbReference>
<organism evidence="4 5">
    <name type="scientific">Mycolicibacterium elephantis DSM 44368</name>
    <dbReference type="NCBI Taxonomy" id="1335622"/>
    <lineage>
        <taxon>Bacteria</taxon>
        <taxon>Bacillati</taxon>
        <taxon>Actinomycetota</taxon>
        <taxon>Actinomycetes</taxon>
        <taxon>Mycobacteriales</taxon>
        <taxon>Mycobacteriaceae</taxon>
        <taxon>Mycolicibacterium</taxon>
    </lineage>
</organism>
<evidence type="ECO:0000313" key="5">
    <source>
        <dbReference type="Proteomes" id="UP000287177"/>
    </source>
</evidence>
<dbReference type="InterPro" id="IPR003399">
    <property type="entry name" value="Mce/MlaD"/>
</dbReference>
<dbReference type="Pfam" id="PF11887">
    <property type="entry name" value="Mce4_CUP1"/>
    <property type="match status" value="1"/>
</dbReference>
<proteinExistence type="predicted"/>
<dbReference type="InterPro" id="IPR052336">
    <property type="entry name" value="MlaD_Phospholipid_Transporter"/>
</dbReference>